<sequence length="65" mass="6656">MQYSIVTLLAVVAAVQAGSVGSRHNRLVPRQASTVDVSAPAMADANGNIVPFNAAEVVVEPPAAR</sequence>
<gene>
    <name evidence="2" type="ORF">BN1708_007393</name>
    <name evidence="3" type="ORF">BN1723_007186</name>
</gene>
<evidence type="ECO:0000313" key="2">
    <source>
        <dbReference type="EMBL" id="CRK37526.1"/>
    </source>
</evidence>
<evidence type="ECO:0000313" key="5">
    <source>
        <dbReference type="Proteomes" id="UP000045706"/>
    </source>
</evidence>
<evidence type="ECO:0000313" key="3">
    <source>
        <dbReference type="EMBL" id="CRK46677.1"/>
    </source>
</evidence>
<organism evidence="3 5">
    <name type="scientific">Verticillium longisporum</name>
    <name type="common">Verticillium dahliae var. longisporum</name>
    <dbReference type="NCBI Taxonomy" id="100787"/>
    <lineage>
        <taxon>Eukaryota</taxon>
        <taxon>Fungi</taxon>
        <taxon>Dikarya</taxon>
        <taxon>Ascomycota</taxon>
        <taxon>Pezizomycotina</taxon>
        <taxon>Sordariomycetes</taxon>
        <taxon>Hypocreomycetidae</taxon>
        <taxon>Glomerellales</taxon>
        <taxon>Plectosphaerellaceae</taxon>
        <taxon>Verticillium</taxon>
    </lineage>
</organism>
<feature type="signal peptide" evidence="1">
    <location>
        <begin position="1"/>
        <end position="17"/>
    </location>
</feature>
<protein>
    <submittedName>
        <fullName evidence="3">Uncharacterized protein</fullName>
    </submittedName>
</protein>
<dbReference type="EMBL" id="CVQI01035939">
    <property type="protein sequence ID" value="CRK46677.1"/>
    <property type="molecule type" value="Genomic_DNA"/>
</dbReference>
<accession>A0A0G4NJN4</accession>
<dbReference type="EMBL" id="CVQH01024750">
    <property type="protein sequence ID" value="CRK37526.1"/>
    <property type="molecule type" value="Genomic_DNA"/>
</dbReference>
<proteinExistence type="predicted"/>
<keyword evidence="4" id="KW-1185">Reference proteome</keyword>
<evidence type="ECO:0000313" key="4">
    <source>
        <dbReference type="Proteomes" id="UP000044602"/>
    </source>
</evidence>
<name>A0A0G4NJN4_VERLO</name>
<evidence type="ECO:0000256" key="1">
    <source>
        <dbReference type="SAM" id="SignalP"/>
    </source>
</evidence>
<dbReference type="Proteomes" id="UP000045706">
    <property type="component" value="Unassembled WGS sequence"/>
</dbReference>
<dbReference type="Proteomes" id="UP000044602">
    <property type="component" value="Unassembled WGS sequence"/>
</dbReference>
<dbReference type="AlphaFoldDB" id="A0A0G4NJN4"/>
<keyword evidence="1" id="KW-0732">Signal</keyword>
<feature type="chain" id="PRO_5010420030" evidence="1">
    <location>
        <begin position="18"/>
        <end position="65"/>
    </location>
</feature>
<reference evidence="4 5" key="1">
    <citation type="submission" date="2015-05" db="EMBL/GenBank/DDBJ databases">
        <authorList>
            <person name="Fogelqvist Johan"/>
        </authorList>
    </citation>
    <scope>NUCLEOTIDE SEQUENCE [LARGE SCALE GENOMIC DNA]</scope>
    <source>
        <strain evidence="2">VL1</strain>
        <strain evidence="3">VL2</strain>
    </source>
</reference>